<keyword evidence="2 4" id="KW-0560">Oxidoreductase</keyword>
<sequence length="338" mass="37511">MKIIYDPAPRTAEEMFSPEDYAAFVRVHDVAVYNGGDRDAFYDRHLPDCEILMSQQPMDSDRLAKAPKLRAIFNVETNFLPNIDYETCFQRGIHVLAPSGVFALAVAEMGLGMALSLARGIHSEHSRFLQGTERYGLEGNREAELLTESNFGFIGFGDLGRALHALLPGFRPKAVRVFDPWLPKGHLERLGVQPASLEDVLSQSRFLFVVASITTENRHLLNRDNLKLMQPGASLVLLSRAAVLDFDALAELVATGKLRFATDVFPEEPVAAHDPIRSLPNVLFSPHRAGALTSALQEIGKRVLEDVDLIGRGLPPVACRRAERETVMRMRSKPVDKT</sequence>
<comment type="similarity">
    <text evidence="1 4">Belongs to the D-isomer specific 2-hydroxyacid dehydrogenase family.</text>
</comment>
<dbReference type="InterPro" id="IPR036291">
    <property type="entry name" value="NAD(P)-bd_dom_sf"/>
</dbReference>
<dbReference type="PANTHER" id="PTHR42789">
    <property type="entry name" value="D-ISOMER SPECIFIC 2-HYDROXYACID DEHYDROGENASE FAMILY PROTEIN (AFU_ORTHOLOGUE AFUA_6G10090)"/>
    <property type="match status" value="1"/>
</dbReference>
<evidence type="ECO:0000256" key="2">
    <source>
        <dbReference type="ARBA" id="ARBA00023002"/>
    </source>
</evidence>
<dbReference type="InterPro" id="IPR006140">
    <property type="entry name" value="D-isomer_DH_NAD-bd"/>
</dbReference>
<accession>A0ABV2J3W0</accession>
<evidence type="ECO:0000256" key="1">
    <source>
        <dbReference type="ARBA" id="ARBA00005854"/>
    </source>
</evidence>
<dbReference type="Gene3D" id="3.40.50.720">
    <property type="entry name" value="NAD(P)-binding Rossmann-like Domain"/>
    <property type="match status" value="2"/>
</dbReference>
<keyword evidence="8" id="KW-1185">Reference proteome</keyword>
<dbReference type="Pfam" id="PF00389">
    <property type="entry name" value="2-Hacid_dh"/>
    <property type="match status" value="1"/>
</dbReference>
<feature type="domain" description="D-isomer specific 2-hydroxyacid dehydrogenase NAD-binding" evidence="6">
    <location>
        <begin position="111"/>
        <end position="289"/>
    </location>
</feature>
<evidence type="ECO:0000259" key="5">
    <source>
        <dbReference type="Pfam" id="PF00389"/>
    </source>
</evidence>
<name>A0ABV2J3W0_9HYPH</name>
<dbReference type="SUPFAM" id="SSF51735">
    <property type="entry name" value="NAD(P)-binding Rossmann-fold domains"/>
    <property type="match status" value="1"/>
</dbReference>
<evidence type="ECO:0000313" key="7">
    <source>
        <dbReference type="EMBL" id="MET3614996.1"/>
    </source>
</evidence>
<evidence type="ECO:0000313" key="8">
    <source>
        <dbReference type="Proteomes" id="UP001549047"/>
    </source>
</evidence>
<evidence type="ECO:0000256" key="4">
    <source>
        <dbReference type="RuleBase" id="RU003719"/>
    </source>
</evidence>
<dbReference type="Proteomes" id="UP001549047">
    <property type="component" value="Unassembled WGS sequence"/>
</dbReference>
<dbReference type="PANTHER" id="PTHR42789:SF1">
    <property type="entry name" value="D-ISOMER SPECIFIC 2-HYDROXYACID DEHYDROGENASE FAMILY PROTEIN (AFU_ORTHOLOGUE AFUA_6G10090)"/>
    <property type="match status" value="1"/>
</dbReference>
<comment type="caution">
    <text evidence="7">The sequence shown here is derived from an EMBL/GenBank/DDBJ whole genome shotgun (WGS) entry which is preliminary data.</text>
</comment>
<dbReference type="RefSeq" id="WP_354557481.1">
    <property type="nucleotide sequence ID" value="NZ_JBEPMB010000005.1"/>
</dbReference>
<feature type="domain" description="D-isomer specific 2-hydroxyacid dehydrogenase catalytic" evidence="5">
    <location>
        <begin position="23"/>
        <end position="310"/>
    </location>
</feature>
<dbReference type="Pfam" id="PF02826">
    <property type="entry name" value="2-Hacid_dh_C"/>
    <property type="match status" value="1"/>
</dbReference>
<organism evidence="7 8">
    <name type="scientific">Rhizobium aquaticum</name>
    <dbReference type="NCBI Taxonomy" id="1549636"/>
    <lineage>
        <taxon>Bacteria</taxon>
        <taxon>Pseudomonadati</taxon>
        <taxon>Pseudomonadota</taxon>
        <taxon>Alphaproteobacteria</taxon>
        <taxon>Hyphomicrobiales</taxon>
        <taxon>Rhizobiaceae</taxon>
        <taxon>Rhizobium/Agrobacterium group</taxon>
        <taxon>Rhizobium</taxon>
    </lineage>
</organism>
<proteinExistence type="inferred from homology"/>
<protein>
    <submittedName>
        <fullName evidence="7">Phosphoglycerate dehydrogenase-like enzyme</fullName>
    </submittedName>
</protein>
<dbReference type="InterPro" id="IPR050857">
    <property type="entry name" value="D-2-hydroxyacid_DH"/>
</dbReference>
<evidence type="ECO:0000259" key="6">
    <source>
        <dbReference type="Pfam" id="PF02826"/>
    </source>
</evidence>
<dbReference type="InterPro" id="IPR006139">
    <property type="entry name" value="D-isomer_2_OHA_DH_cat_dom"/>
</dbReference>
<dbReference type="SUPFAM" id="SSF52283">
    <property type="entry name" value="Formate/glycerate dehydrogenase catalytic domain-like"/>
    <property type="match status" value="1"/>
</dbReference>
<reference evidence="7 8" key="1">
    <citation type="submission" date="2024-06" db="EMBL/GenBank/DDBJ databases">
        <title>Genomic Encyclopedia of Type Strains, Phase IV (KMG-IV): sequencing the most valuable type-strain genomes for metagenomic binning, comparative biology and taxonomic classification.</title>
        <authorList>
            <person name="Goeker M."/>
        </authorList>
    </citation>
    <scope>NUCLEOTIDE SEQUENCE [LARGE SCALE GENOMIC DNA]</scope>
    <source>
        <strain evidence="7 8">DSM 29780</strain>
    </source>
</reference>
<keyword evidence="3" id="KW-0520">NAD</keyword>
<dbReference type="EMBL" id="JBEPMB010000005">
    <property type="protein sequence ID" value="MET3614996.1"/>
    <property type="molecule type" value="Genomic_DNA"/>
</dbReference>
<evidence type="ECO:0000256" key="3">
    <source>
        <dbReference type="ARBA" id="ARBA00023027"/>
    </source>
</evidence>
<gene>
    <name evidence="7" type="ORF">ABID16_003339</name>
</gene>